<organism evidence="1 2">
    <name type="scientific">Burkholderia singularis</name>
    <dbReference type="NCBI Taxonomy" id="1503053"/>
    <lineage>
        <taxon>Bacteria</taxon>
        <taxon>Pseudomonadati</taxon>
        <taxon>Pseudomonadota</taxon>
        <taxon>Betaproteobacteria</taxon>
        <taxon>Burkholderiales</taxon>
        <taxon>Burkholderiaceae</taxon>
        <taxon>Burkholderia</taxon>
        <taxon>pseudomallei group</taxon>
    </lineage>
</organism>
<comment type="caution">
    <text evidence="1">The sequence shown here is derived from an EMBL/GenBank/DDBJ whole genome shotgun (WGS) entry which is preliminary data.</text>
</comment>
<evidence type="ECO:0008006" key="3">
    <source>
        <dbReference type="Google" id="ProtNLM"/>
    </source>
</evidence>
<name>A0A103DV22_9BURK</name>
<dbReference type="OrthoDB" id="828244at2"/>
<dbReference type="Proteomes" id="UP000062788">
    <property type="component" value="Unassembled WGS sequence"/>
</dbReference>
<reference evidence="1 2" key="1">
    <citation type="submission" date="2015-11" db="EMBL/GenBank/DDBJ databases">
        <title>Expanding the genomic diversity of Burkholderia species for the development of highly accurate diagnostics.</title>
        <authorList>
            <person name="Sahl J."/>
            <person name="Keim P."/>
            <person name="Wagner D."/>
        </authorList>
    </citation>
    <scope>NUCLEOTIDE SEQUENCE [LARGE SCALE GENOMIC DNA]</scope>
    <source>
        <strain evidence="1 2">TSV85</strain>
    </source>
</reference>
<sequence>MKNKIYEWADIRDDFKEILIVGNGGSIAVHEGFRYSSLFETAKKHGYISEGVRDVFNHFETNDFEFVLRRLWHAKLVSDALKLESERISEAYELVRGALIKTIAHVHVAYEDAEPHLGAIARFMSGFRTVASLNYDLIVYWAAMVGNDEIAGHQFKDGFVEHDGTAFTSNWRRLQVPRGGRNTTMFFYPHGNLVLSRRSRDEERKIRARAGKDLLNSVLTAWETGQGTPLFVCEGVSEHKMRAISASVYLQQVFREVLYQPEAVVAIYGWSMNKQEEHIIRQLDACKPVRVAVSVRNGNQQYIQHAYEIFSKMGVADIRFFDSASAGAWNVPEQS</sequence>
<gene>
    <name evidence="1" type="ORF">WS67_02715</name>
</gene>
<evidence type="ECO:0000313" key="2">
    <source>
        <dbReference type="Proteomes" id="UP000062788"/>
    </source>
</evidence>
<proteinExistence type="predicted"/>
<dbReference type="RefSeq" id="WP_059520715.1">
    <property type="nucleotide sequence ID" value="NZ_LOWA01000060.1"/>
</dbReference>
<dbReference type="AlphaFoldDB" id="A0A103DV22"/>
<protein>
    <recommendedName>
        <fullName evidence="3">DUF4917 domain-containing protein</fullName>
    </recommendedName>
</protein>
<dbReference type="Pfam" id="PF16263">
    <property type="entry name" value="DUF4917"/>
    <property type="match status" value="1"/>
</dbReference>
<evidence type="ECO:0000313" key="1">
    <source>
        <dbReference type="EMBL" id="KVE23283.1"/>
    </source>
</evidence>
<dbReference type="InterPro" id="IPR032581">
    <property type="entry name" value="DUF4917"/>
</dbReference>
<keyword evidence="2" id="KW-1185">Reference proteome</keyword>
<dbReference type="EMBL" id="LOWA01000060">
    <property type="protein sequence ID" value="KVE23283.1"/>
    <property type="molecule type" value="Genomic_DNA"/>
</dbReference>
<accession>A0A103DV22</accession>